<evidence type="ECO:0000313" key="1">
    <source>
        <dbReference type="EMBL" id="UXE40061.1"/>
    </source>
</evidence>
<proteinExistence type="predicted"/>
<dbReference type="RefSeq" id="WP_260990692.1">
    <property type="nucleotide sequence ID" value="NZ_CP104450.1"/>
</dbReference>
<protein>
    <submittedName>
        <fullName evidence="1">Uncharacterized protein</fullName>
    </submittedName>
</protein>
<dbReference type="EMBL" id="CP104450">
    <property type="protein sequence ID" value="UXE40061.1"/>
    <property type="molecule type" value="Genomic_DNA"/>
</dbReference>
<accession>A0A9Q9N032</accession>
<organism evidence="1 2">
    <name type="scientific">Raoultella ornithinolytica</name>
    <name type="common">Klebsiella ornithinolytica</name>
    <dbReference type="NCBI Taxonomy" id="54291"/>
    <lineage>
        <taxon>Bacteria</taxon>
        <taxon>Pseudomonadati</taxon>
        <taxon>Pseudomonadota</taxon>
        <taxon>Gammaproteobacteria</taxon>
        <taxon>Enterobacterales</taxon>
        <taxon>Enterobacteriaceae</taxon>
        <taxon>Klebsiella/Raoultella group</taxon>
        <taxon>Raoultella</taxon>
    </lineage>
</organism>
<sequence length="285" mass="29260">MGTRIIATGADWSGKGKPNISPFISISDADFAYDFRPRASKYNDLTKKTALALMRGALSAGNASIAFNVDDTVGLVSADGFGLTVDNLGAAFISHTPKPLAIDGSLQLTAYVVGGYSGLAFPAGSQYPGSPGSTPSMCNLFDYGSRVNPGFGFSLQRSGGAAATPVAFGGRINSGAINVGGQNLAGATTKKCAMFLTFDGVNIKVYNATTNFEQTVTAASLGITAALPISNAIRPGVAFGTTGSTSNAALAPTIYQIAQWGRVLSKPEMVDQYNKTVAAFPEVGL</sequence>
<reference evidence="1" key="1">
    <citation type="submission" date="2022-09" db="EMBL/GenBank/DDBJ databases">
        <title>Multidrug resistance Raoultella ornithinolytica Strain MQB_Silv_108.</title>
        <authorList>
            <person name="Quintela-Baluja M."/>
        </authorList>
    </citation>
    <scope>NUCLEOTIDE SEQUENCE</scope>
    <source>
        <strain evidence="1">MQB_Silv_108</strain>
    </source>
</reference>
<dbReference type="Proteomes" id="UP001064206">
    <property type="component" value="Chromosome"/>
</dbReference>
<dbReference type="AlphaFoldDB" id="A0A9Q9N032"/>
<evidence type="ECO:0000313" key="2">
    <source>
        <dbReference type="Proteomes" id="UP001064206"/>
    </source>
</evidence>
<name>A0A9Q9N032_RAOOR</name>
<gene>
    <name evidence="1" type="ORF">N2J37_10125</name>
</gene>